<dbReference type="Pfam" id="PF04298">
    <property type="entry name" value="Zn_peptidase_2"/>
    <property type="match status" value="1"/>
</dbReference>
<dbReference type="Proteomes" id="UP001187531">
    <property type="component" value="Unassembled WGS sequence"/>
</dbReference>
<accession>A0AA88H7N7</accession>
<dbReference type="PANTHER" id="PTHR36434">
    <property type="entry name" value="MEMBRANE PROTEASE YUGP-RELATED"/>
    <property type="match status" value="1"/>
</dbReference>
<feature type="transmembrane region" description="Helical" evidence="1">
    <location>
        <begin position="6"/>
        <end position="25"/>
    </location>
</feature>
<keyword evidence="3" id="KW-1185">Reference proteome</keyword>
<keyword evidence="1" id="KW-0472">Membrane</keyword>
<proteinExistence type="predicted"/>
<feature type="transmembrane region" description="Helical" evidence="1">
    <location>
        <begin position="148"/>
        <end position="167"/>
    </location>
</feature>
<dbReference type="EMBL" id="JAVRJZ010001763">
    <property type="protein sequence ID" value="KAK2701769.1"/>
    <property type="molecule type" value="Genomic_DNA"/>
</dbReference>
<organism evidence="2 3">
    <name type="scientific">Artemia franciscana</name>
    <name type="common">Brine shrimp</name>
    <name type="synonym">Artemia sanfranciscana</name>
    <dbReference type="NCBI Taxonomy" id="6661"/>
    <lineage>
        <taxon>Eukaryota</taxon>
        <taxon>Metazoa</taxon>
        <taxon>Ecdysozoa</taxon>
        <taxon>Arthropoda</taxon>
        <taxon>Crustacea</taxon>
        <taxon>Branchiopoda</taxon>
        <taxon>Anostraca</taxon>
        <taxon>Artemiidae</taxon>
        <taxon>Artemia</taxon>
    </lineage>
</organism>
<evidence type="ECO:0000313" key="2">
    <source>
        <dbReference type="EMBL" id="KAK2701769.1"/>
    </source>
</evidence>
<name>A0AA88H7N7_ARTSF</name>
<protein>
    <recommendedName>
        <fullName evidence="4">Zinc metallopeptidase</fullName>
    </recommendedName>
</protein>
<keyword evidence="1" id="KW-1133">Transmembrane helix</keyword>
<dbReference type="PANTHER" id="PTHR36434:SF1">
    <property type="entry name" value="MEMBRANE PROTEASE YUGP-RELATED"/>
    <property type="match status" value="1"/>
</dbReference>
<gene>
    <name evidence="2" type="ORF">QYM36_019579</name>
</gene>
<feature type="transmembrane region" description="Helical" evidence="1">
    <location>
        <begin position="201"/>
        <end position="221"/>
    </location>
</feature>
<reference evidence="2" key="1">
    <citation type="submission" date="2023-07" db="EMBL/GenBank/DDBJ databases">
        <title>Chromosome-level genome assembly of Artemia franciscana.</title>
        <authorList>
            <person name="Jo E."/>
        </authorList>
    </citation>
    <scope>NUCLEOTIDE SEQUENCE</scope>
    <source>
        <tissue evidence="2">Whole body</tissue>
    </source>
</reference>
<dbReference type="AlphaFoldDB" id="A0AA88H7N7"/>
<evidence type="ECO:0000256" key="1">
    <source>
        <dbReference type="SAM" id="Phobius"/>
    </source>
</evidence>
<evidence type="ECO:0000313" key="3">
    <source>
        <dbReference type="Proteomes" id="UP001187531"/>
    </source>
</evidence>
<evidence type="ECO:0008006" key="4">
    <source>
        <dbReference type="Google" id="ProtNLM"/>
    </source>
</evidence>
<sequence>MAFILIGILVIAMVFGPSWWAKLTFKRYSKPEERIPGTGGELAQHLLNRFEMHDVTVEKTDKPGTDHYDPESRTVRLSPEYFDQKSLTAVAIAAHEVGHAIQHFRNEKKLNWRTKLVKFAQGAQQIGAGAMMLIPVLMAITKAPQSGALFFLFGIISMGSATLVHLITLPVEFDASFGKALPILKSGEYIEKEDEPAVEKILRAAALTYVAASLASLLNIWRWLALLRRR</sequence>
<dbReference type="InterPro" id="IPR007395">
    <property type="entry name" value="Zn_peptidase_2"/>
</dbReference>
<comment type="caution">
    <text evidence="2">The sequence shown here is derived from an EMBL/GenBank/DDBJ whole genome shotgun (WGS) entry which is preliminary data.</text>
</comment>
<keyword evidence="1" id="KW-0812">Transmembrane</keyword>